<evidence type="ECO:0000256" key="5">
    <source>
        <dbReference type="ARBA" id="ARBA00022946"/>
    </source>
</evidence>
<evidence type="ECO:0000256" key="2">
    <source>
        <dbReference type="ARBA" id="ARBA00022448"/>
    </source>
</evidence>
<feature type="transmembrane region" description="Helical" evidence="9">
    <location>
        <begin position="398"/>
        <end position="422"/>
    </location>
</feature>
<dbReference type="AlphaFoldDB" id="A0A4Z1SVH5"/>
<dbReference type="Gene3D" id="1.20.58.340">
    <property type="entry name" value="Magnesium transport protein CorA, transmembrane region"/>
    <property type="match status" value="1"/>
</dbReference>
<evidence type="ECO:0000256" key="9">
    <source>
        <dbReference type="SAM" id="Phobius"/>
    </source>
</evidence>
<keyword evidence="4" id="KW-0460">Magnesium</keyword>
<evidence type="ECO:0000313" key="11">
    <source>
        <dbReference type="Proteomes" id="UP000315496"/>
    </source>
</evidence>
<organism evidence="10 11">
    <name type="scientific">Giardia muris</name>
    <dbReference type="NCBI Taxonomy" id="5742"/>
    <lineage>
        <taxon>Eukaryota</taxon>
        <taxon>Metamonada</taxon>
        <taxon>Diplomonadida</taxon>
        <taxon>Hexamitidae</taxon>
        <taxon>Giardiinae</taxon>
        <taxon>Giardia</taxon>
    </lineage>
</organism>
<dbReference type="GO" id="GO:0015095">
    <property type="term" value="F:magnesium ion transmembrane transporter activity"/>
    <property type="evidence" value="ECO:0007669"/>
    <property type="project" value="TreeGrafter"/>
</dbReference>
<gene>
    <name evidence="10" type="ORF">GMRT_10297</name>
</gene>
<keyword evidence="7" id="KW-0406">Ion transport</keyword>
<comment type="subcellular location">
    <subcellularLocation>
        <location evidence="1">Membrane</location>
        <topology evidence="1">Multi-pass membrane protein</topology>
    </subcellularLocation>
</comment>
<evidence type="ECO:0000256" key="4">
    <source>
        <dbReference type="ARBA" id="ARBA00022842"/>
    </source>
</evidence>
<dbReference type="OrthoDB" id="10249933at2759"/>
<evidence type="ECO:0000256" key="1">
    <source>
        <dbReference type="ARBA" id="ARBA00004141"/>
    </source>
</evidence>
<dbReference type="Pfam" id="PF22099">
    <property type="entry name" value="MRS2-like"/>
    <property type="match status" value="1"/>
</dbReference>
<keyword evidence="3 9" id="KW-0812">Transmembrane</keyword>
<dbReference type="Proteomes" id="UP000315496">
    <property type="component" value="Chromosome 1"/>
</dbReference>
<evidence type="ECO:0000256" key="6">
    <source>
        <dbReference type="ARBA" id="ARBA00022989"/>
    </source>
</evidence>
<protein>
    <submittedName>
        <fullName evidence="10">Uncharacterized protein</fullName>
    </submittedName>
</protein>
<comment type="caution">
    <text evidence="10">The sequence shown here is derived from an EMBL/GenBank/DDBJ whole genome shotgun (WGS) entry which is preliminary data.</text>
</comment>
<dbReference type="EMBL" id="VDLU01000001">
    <property type="protein sequence ID" value="TNJ29872.1"/>
    <property type="molecule type" value="Genomic_DNA"/>
</dbReference>
<keyword evidence="2" id="KW-0813">Transport</keyword>
<keyword evidence="6 9" id="KW-1133">Transmembrane helix</keyword>
<dbReference type="PANTHER" id="PTHR13890:SF0">
    <property type="entry name" value="MAGNESIUM TRANSPORTER MRS2 HOMOLOG, MITOCHONDRIAL"/>
    <property type="match status" value="1"/>
</dbReference>
<proteinExistence type="predicted"/>
<reference evidence="10 11" key="1">
    <citation type="submission" date="2019-05" db="EMBL/GenBank/DDBJ databases">
        <title>The compact genome of Giardia muris reveals important steps in the evolution of intestinal protozoan parasites.</title>
        <authorList>
            <person name="Xu F."/>
            <person name="Jimenez-Gonzalez A."/>
            <person name="Einarsson E."/>
            <person name="Astvaldsson A."/>
            <person name="Peirasmaki D."/>
            <person name="Eckmann L."/>
            <person name="Andersson J.O."/>
            <person name="Svard S.G."/>
            <person name="Jerlstrom-Hultqvist J."/>
        </authorList>
    </citation>
    <scope>NUCLEOTIDE SEQUENCE [LARGE SCALE GENOMIC DNA]</scope>
    <source>
        <strain evidence="10 11">Roberts-Thomson</strain>
    </source>
</reference>
<sequence>MMHSTPSDVASISFVEYRQNPQNREQLDREAKQLRRRDFETRYQLKPKDVRTLQSTYSSVILMQEKLIVVLNQIPIVIQRSLCCIVLDHRSSGRNLALGFAEAFPSLMVSRTHQIDAWELNCLESLLFYLSRTIQSKYKSISQYAAKLFSVRSLELQTLVEACQRLRLEVHIIHTALSNILDDDQEVARLSFENQKYISQYTSTRKKERADLHMRTCQSFTDLKHSRSVSSLSSKSILLPETELRQSTLEDRTPLTLRHSPSSRLIQPGELDASLADEACWVQRCRTFAEVKDDVLESTPISVGSIHDIFETCLAEATVIRASVDNLMRNVITNTRIAELRLDGDRNSLLTFKLYLGLFTLSVKAASLPGGLLGMNLLNPWLPATDDPGPFYVSGSLLPFWALSGISLLIFLTTFGGLCLAYRHALHHKKKSP</sequence>
<accession>A0A4Z1SVH5</accession>
<dbReference type="VEuPathDB" id="GiardiaDB:GMRT_10297"/>
<evidence type="ECO:0000256" key="7">
    <source>
        <dbReference type="ARBA" id="ARBA00023065"/>
    </source>
</evidence>
<evidence type="ECO:0000313" key="10">
    <source>
        <dbReference type="EMBL" id="TNJ29872.1"/>
    </source>
</evidence>
<dbReference type="PANTHER" id="PTHR13890">
    <property type="entry name" value="RNA SPLICING PROTEIN MRS2, MITOCHONDRIAL"/>
    <property type="match status" value="1"/>
</dbReference>
<evidence type="ECO:0000256" key="3">
    <source>
        <dbReference type="ARBA" id="ARBA00022692"/>
    </source>
</evidence>
<evidence type="ECO:0000256" key="8">
    <source>
        <dbReference type="ARBA" id="ARBA00023136"/>
    </source>
</evidence>
<dbReference type="GO" id="GO:0016020">
    <property type="term" value="C:membrane"/>
    <property type="evidence" value="ECO:0007669"/>
    <property type="project" value="UniProtKB-SubCell"/>
</dbReference>
<keyword evidence="5" id="KW-0809">Transit peptide</keyword>
<dbReference type="InterPro" id="IPR039204">
    <property type="entry name" value="MRS2-like"/>
</dbReference>
<name>A0A4Z1SVH5_GIAMU</name>
<keyword evidence="8 9" id="KW-0472">Membrane</keyword>
<keyword evidence="11" id="KW-1185">Reference proteome</keyword>